<dbReference type="Proteomes" id="UP000717696">
    <property type="component" value="Unassembled WGS sequence"/>
</dbReference>
<gene>
    <name evidence="2" type="ORF">B0J13DRAFT_111536</name>
</gene>
<evidence type="ECO:0000313" key="3">
    <source>
        <dbReference type="Proteomes" id="UP000717696"/>
    </source>
</evidence>
<proteinExistence type="predicted"/>
<keyword evidence="1" id="KW-0472">Membrane</keyword>
<accession>A0A9P9FEY8</accession>
<evidence type="ECO:0000313" key="2">
    <source>
        <dbReference type="EMBL" id="KAH7159723.1"/>
    </source>
</evidence>
<dbReference type="EMBL" id="JAGMUU010000002">
    <property type="protein sequence ID" value="KAH7159723.1"/>
    <property type="molecule type" value="Genomic_DNA"/>
</dbReference>
<organism evidence="2 3">
    <name type="scientific">Dactylonectria estremocensis</name>
    <dbReference type="NCBI Taxonomy" id="1079267"/>
    <lineage>
        <taxon>Eukaryota</taxon>
        <taxon>Fungi</taxon>
        <taxon>Dikarya</taxon>
        <taxon>Ascomycota</taxon>
        <taxon>Pezizomycotina</taxon>
        <taxon>Sordariomycetes</taxon>
        <taxon>Hypocreomycetidae</taxon>
        <taxon>Hypocreales</taxon>
        <taxon>Nectriaceae</taxon>
        <taxon>Dactylonectria</taxon>
    </lineage>
</organism>
<keyword evidence="1" id="KW-0812">Transmembrane</keyword>
<keyword evidence="3" id="KW-1185">Reference proteome</keyword>
<reference evidence="2" key="1">
    <citation type="journal article" date="2021" name="Nat. Commun.">
        <title>Genetic determinants of endophytism in the Arabidopsis root mycobiome.</title>
        <authorList>
            <person name="Mesny F."/>
            <person name="Miyauchi S."/>
            <person name="Thiergart T."/>
            <person name="Pickel B."/>
            <person name="Atanasova L."/>
            <person name="Karlsson M."/>
            <person name="Huettel B."/>
            <person name="Barry K.W."/>
            <person name="Haridas S."/>
            <person name="Chen C."/>
            <person name="Bauer D."/>
            <person name="Andreopoulos W."/>
            <person name="Pangilinan J."/>
            <person name="LaButti K."/>
            <person name="Riley R."/>
            <person name="Lipzen A."/>
            <person name="Clum A."/>
            <person name="Drula E."/>
            <person name="Henrissat B."/>
            <person name="Kohler A."/>
            <person name="Grigoriev I.V."/>
            <person name="Martin F.M."/>
            <person name="Hacquard S."/>
        </authorList>
    </citation>
    <scope>NUCLEOTIDE SEQUENCE</scope>
    <source>
        <strain evidence="2">MPI-CAGE-AT-0021</strain>
    </source>
</reference>
<protein>
    <submittedName>
        <fullName evidence="2">Uncharacterized protein</fullName>
    </submittedName>
</protein>
<feature type="transmembrane region" description="Helical" evidence="1">
    <location>
        <begin position="79"/>
        <end position="100"/>
    </location>
</feature>
<name>A0A9P9FEY8_9HYPO</name>
<sequence length="120" mass="13402">MTCDELESRDGNNVALFSLVRGSSWGRDSSHDCSKGSALRVWYGGMEYVCLHGWNYGCWGPCCITLVLVQSPSLSRIEMISSFVFVEVMGLWCLGAFNYLRVTKSPAGEPRHSCEVARWP</sequence>
<evidence type="ECO:0000256" key="1">
    <source>
        <dbReference type="SAM" id="Phobius"/>
    </source>
</evidence>
<comment type="caution">
    <text evidence="2">The sequence shown here is derived from an EMBL/GenBank/DDBJ whole genome shotgun (WGS) entry which is preliminary data.</text>
</comment>
<dbReference type="AlphaFoldDB" id="A0A9P9FEY8"/>
<keyword evidence="1" id="KW-1133">Transmembrane helix</keyword>